<feature type="signal peptide" evidence="2">
    <location>
        <begin position="1"/>
        <end position="23"/>
    </location>
</feature>
<dbReference type="InterPro" id="IPR026045">
    <property type="entry name" value="Ferric-bd"/>
</dbReference>
<dbReference type="InterPro" id="IPR006059">
    <property type="entry name" value="SBP"/>
</dbReference>
<evidence type="ECO:0000256" key="2">
    <source>
        <dbReference type="SAM" id="SignalP"/>
    </source>
</evidence>
<proteinExistence type="predicted"/>
<dbReference type="SUPFAM" id="SSF53850">
    <property type="entry name" value="Periplasmic binding protein-like II"/>
    <property type="match status" value="1"/>
</dbReference>
<dbReference type="PIRSF" id="PIRSF002825">
    <property type="entry name" value="CfbpA"/>
    <property type="match status" value="1"/>
</dbReference>
<evidence type="ECO:0000256" key="1">
    <source>
        <dbReference type="ARBA" id="ARBA00022729"/>
    </source>
</evidence>
<dbReference type="RefSeq" id="WP_033099270.1">
    <property type="nucleotide sequence ID" value="NZ_JACEIP010000001.1"/>
</dbReference>
<gene>
    <name evidence="3" type="ORF">H1164_00810</name>
</gene>
<evidence type="ECO:0000313" key="4">
    <source>
        <dbReference type="Proteomes" id="UP000530514"/>
    </source>
</evidence>
<dbReference type="Proteomes" id="UP000530514">
    <property type="component" value="Unassembled WGS sequence"/>
</dbReference>
<name>A0A7W2AFR1_9BACL</name>
<sequence>MKKRWRCWLSGALVFLFVTGCLATTPPSADKGGLEEKVVVYSPHGKEILQEFEKRFEQAHPHVDVEWLDIGPQEILDRVRSERENPQADVWWGAPSVMFEKAREEGLLQPYHPSYSKALPRQFRAVDDSWTGTSQTPEVIMYNSQKVSPSEAPKDWDDLLDPKWKGKIIIRYPLASGTMRTIFSAMIYRFEQQDHSPQKGYEWLRKLDANTHSYAANPEIMYNQIARGEGVITVWDMPDTVMLKEKKHYPFDYVIPKSGTPVLTEGIAIIKGAKHPKAAEAFYEFVNTQESMRYLAEQYYRIPTRTDVTGLPEWIKDSKITPMDLDFKLVQAKEQELMNYWEQNIKNKSK</sequence>
<evidence type="ECO:0000313" key="3">
    <source>
        <dbReference type="EMBL" id="MBA4541452.1"/>
    </source>
</evidence>
<dbReference type="OrthoDB" id="9769319at2"/>
<dbReference type="Gene3D" id="3.40.190.10">
    <property type="entry name" value="Periplasmic binding protein-like II"/>
    <property type="match status" value="2"/>
</dbReference>
<reference evidence="3 4" key="1">
    <citation type="submission" date="2020-07" db="EMBL/GenBank/DDBJ databases">
        <authorList>
            <person name="Feng H."/>
        </authorList>
    </citation>
    <scope>NUCLEOTIDE SEQUENCE [LARGE SCALE GENOMIC DNA]</scope>
    <source>
        <strain evidence="4">s-11</strain>
    </source>
</reference>
<dbReference type="PANTHER" id="PTHR30006:SF24">
    <property type="entry name" value="SLL0237 PROTEIN"/>
    <property type="match status" value="1"/>
</dbReference>
<comment type="caution">
    <text evidence="3">The sequence shown here is derived from an EMBL/GenBank/DDBJ whole genome shotgun (WGS) entry which is preliminary data.</text>
</comment>
<feature type="chain" id="PRO_5030507183" evidence="2">
    <location>
        <begin position="24"/>
        <end position="350"/>
    </location>
</feature>
<keyword evidence="1 2" id="KW-0732">Signal</keyword>
<organism evidence="3 4">
    <name type="scientific">Thermoactinomyces daqus</name>
    <dbReference type="NCBI Taxonomy" id="1329516"/>
    <lineage>
        <taxon>Bacteria</taxon>
        <taxon>Bacillati</taxon>
        <taxon>Bacillota</taxon>
        <taxon>Bacilli</taxon>
        <taxon>Bacillales</taxon>
        <taxon>Thermoactinomycetaceae</taxon>
        <taxon>Thermoactinomyces</taxon>
    </lineage>
</organism>
<dbReference type="PROSITE" id="PS51257">
    <property type="entry name" value="PROKAR_LIPOPROTEIN"/>
    <property type="match status" value="1"/>
</dbReference>
<protein>
    <submittedName>
        <fullName evidence="3">Extracellular solute-binding protein</fullName>
    </submittedName>
</protein>
<dbReference type="AlphaFoldDB" id="A0A7W2AFR1"/>
<accession>A0A7W2AFR1</accession>
<dbReference type="EMBL" id="JACEIP010000001">
    <property type="protein sequence ID" value="MBA4541452.1"/>
    <property type="molecule type" value="Genomic_DNA"/>
</dbReference>
<dbReference type="Pfam" id="PF13416">
    <property type="entry name" value="SBP_bac_8"/>
    <property type="match status" value="1"/>
</dbReference>
<keyword evidence="4" id="KW-1185">Reference proteome</keyword>
<dbReference type="PANTHER" id="PTHR30006">
    <property type="entry name" value="THIAMINE-BINDING PERIPLASMIC PROTEIN-RELATED"/>
    <property type="match status" value="1"/>
</dbReference>